<evidence type="ECO:0000313" key="3">
    <source>
        <dbReference type="Proteomes" id="UP000801428"/>
    </source>
</evidence>
<keyword evidence="3" id="KW-1185">Reference proteome</keyword>
<feature type="signal peptide" evidence="1">
    <location>
        <begin position="1"/>
        <end position="17"/>
    </location>
</feature>
<dbReference type="OrthoDB" id="5226619at2759"/>
<name>A0A9P4T7D6_CURKU</name>
<dbReference type="AlphaFoldDB" id="A0A9P4T7D6"/>
<evidence type="ECO:0000256" key="1">
    <source>
        <dbReference type="SAM" id="SignalP"/>
    </source>
</evidence>
<protein>
    <submittedName>
        <fullName evidence="2">Uncharacterized protein</fullName>
    </submittedName>
</protein>
<evidence type="ECO:0000313" key="2">
    <source>
        <dbReference type="EMBL" id="KAF2996734.1"/>
    </source>
</evidence>
<accession>A0A9P4T7D6</accession>
<sequence>MLSTTIILASLAAAITATPTAVKRADNTLPWEITWFNANKYSPKNHNARINITISEPNEIRLQQTPTGYAVLPKFEANCHWSWDWFEDPFPFDKVMICTLLGNEEIYGNLTMTLRAIGEEDPSPGSVDVDIVEARSVTVLGTEYVL</sequence>
<dbReference type="EMBL" id="SWKU01000026">
    <property type="protein sequence ID" value="KAF2996734.1"/>
    <property type="molecule type" value="Genomic_DNA"/>
</dbReference>
<organism evidence="2 3">
    <name type="scientific">Curvularia kusanoi</name>
    <name type="common">Cochliobolus kusanoi</name>
    <dbReference type="NCBI Taxonomy" id="90978"/>
    <lineage>
        <taxon>Eukaryota</taxon>
        <taxon>Fungi</taxon>
        <taxon>Dikarya</taxon>
        <taxon>Ascomycota</taxon>
        <taxon>Pezizomycotina</taxon>
        <taxon>Dothideomycetes</taxon>
        <taxon>Pleosporomycetidae</taxon>
        <taxon>Pleosporales</taxon>
        <taxon>Pleosporineae</taxon>
        <taxon>Pleosporaceae</taxon>
        <taxon>Curvularia</taxon>
    </lineage>
</organism>
<proteinExistence type="predicted"/>
<gene>
    <name evidence="2" type="ORF">E8E13_006184</name>
</gene>
<dbReference type="Proteomes" id="UP000801428">
    <property type="component" value="Unassembled WGS sequence"/>
</dbReference>
<reference evidence="2" key="1">
    <citation type="submission" date="2019-04" db="EMBL/GenBank/DDBJ databases">
        <title>Sequencing of skin fungus with MAO and IRED activity.</title>
        <authorList>
            <person name="Marsaioli A.J."/>
            <person name="Bonatto J.M.C."/>
            <person name="Reis Junior O."/>
        </authorList>
    </citation>
    <scope>NUCLEOTIDE SEQUENCE</scope>
    <source>
        <strain evidence="2">30M1</strain>
    </source>
</reference>
<keyword evidence="1" id="KW-0732">Signal</keyword>
<feature type="chain" id="PRO_5040258521" evidence="1">
    <location>
        <begin position="18"/>
        <end position="146"/>
    </location>
</feature>
<comment type="caution">
    <text evidence="2">The sequence shown here is derived from an EMBL/GenBank/DDBJ whole genome shotgun (WGS) entry which is preliminary data.</text>
</comment>